<evidence type="ECO:0000256" key="1">
    <source>
        <dbReference type="SAM" id="MobiDB-lite"/>
    </source>
</evidence>
<dbReference type="PANTHER" id="PTHR31513:SF2">
    <property type="entry name" value="MRAZ"/>
    <property type="match status" value="1"/>
</dbReference>
<gene>
    <name evidence="2" type="ORF">BSL78_01925</name>
</gene>
<feature type="region of interest" description="Disordered" evidence="1">
    <location>
        <begin position="1082"/>
        <end position="1102"/>
    </location>
</feature>
<comment type="caution">
    <text evidence="2">The sequence shown here is derived from an EMBL/GenBank/DDBJ whole genome shotgun (WGS) entry which is preliminary data.</text>
</comment>
<feature type="region of interest" description="Disordered" evidence="1">
    <location>
        <begin position="1032"/>
        <end position="1062"/>
    </location>
</feature>
<evidence type="ECO:0000313" key="3">
    <source>
        <dbReference type="Proteomes" id="UP000230750"/>
    </source>
</evidence>
<accession>A0A2G8LLQ4</accession>
<dbReference type="Proteomes" id="UP000230750">
    <property type="component" value="Unassembled WGS sequence"/>
</dbReference>
<feature type="compositionally biased region" description="Low complexity" evidence="1">
    <location>
        <begin position="1"/>
        <end position="15"/>
    </location>
</feature>
<feature type="compositionally biased region" description="Gly residues" evidence="1">
    <location>
        <begin position="1033"/>
        <end position="1043"/>
    </location>
</feature>
<organism evidence="2 3">
    <name type="scientific">Stichopus japonicus</name>
    <name type="common">Sea cucumber</name>
    <dbReference type="NCBI Taxonomy" id="307972"/>
    <lineage>
        <taxon>Eukaryota</taxon>
        <taxon>Metazoa</taxon>
        <taxon>Echinodermata</taxon>
        <taxon>Eleutherozoa</taxon>
        <taxon>Echinozoa</taxon>
        <taxon>Holothuroidea</taxon>
        <taxon>Aspidochirotacea</taxon>
        <taxon>Aspidochirotida</taxon>
        <taxon>Stichopodidae</taxon>
        <taxon>Apostichopus</taxon>
    </lineage>
</organism>
<evidence type="ECO:0008006" key="4">
    <source>
        <dbReference type="Google" id="ProtNLM"/>
    </source>
</evidence>
<dbReference type="PANTHER" id="PTHR31513">
    <property type="entry name" value="EPHRIN TYPE-B RECEPTOR"/>
    <property type="match status" value="1"/>
</dbReference>
<feature type="region of interest" description="Disordered" evidence="1">
    <location>
        <begin position="1"/>
        <end position="30"/>
    </location>
</feature>
<reference evidence="2 3" key="1">
    <citation type="journal article" date="2017" name="PLoS Biol.">
        <title>The sea cucumber genome provides insights into morphological evolution and visceral regeneration.</title>
        <authorList>
            <person name="Zhang X."/>
            <person name="Sun L."/>
            <person name="Yuan J."/>
            <person name="Sun Y."/>
            <person name="Gao Y."/>
            <person name="Zhang L."/>
            <person name="Li S."/>
            <person name="Dai H."/>
            <person name="Hamel J.F."/>
            <person name="Liu C."/>
            <person name="Yu Y."/>
            <person name="Liu S."/>
            <person name="Lin W."/>
            <person name="Guo K."/>
            <person name="Jin S."/>
            <person name="Xu P."/>
            <person name="Storey K.B."/>
            <person name="Huan P."/>
            <person name="Zhang T."/>
            <person name="Zhou Y."/>
            <person name="Zhang J."/>
            <person name="Lin C."/>
            <person name="Li X."/>
            <person name="Xing L."/>
            <person name="Huo D."/>
            <person name="Sun M."/>
            <person name="Wang L."/>
            <person name="Mercier A."/>
            <person name="Li F."/>
            <person name="Yang H."/>
            <person name="Xiang J."/>
        </authorList>
    </citation>
    <scope>NUCLEOTIDE SEQUENCE [LARGE SCALE GENOMIC DNA]</scope>
    <source>
        <strain evidence="2">Shaxun</strain>
        <tissue evidence="2">Muscle</tissue>
    </source>
</reference>
<proteinExistence type="predicted"/>
<feature type="compositionally biased region" description="Gly residues" evidence="1">
    <location>
        <begin position="1089"/>
        <end position="1102"/>
    </location>
</feature>
<dbReference type="OrthoDB" id="6130531at2759"/>
<sequence>MTVDDGGSVDVSDGGFLTNQGPAPGISHHLGSSGAAHAGLGGRGACSGSKTCRTFKNLPYGSMYHPRNFGSGGHGNQGGIGGGILEIEVHDILRVDGAIKANSLDKDTGVSMSGASGGSGGSILIRAGAYVGGHTGSIEAHGGSGDNTGGSGSGGRVAIYYANNVTHGQYLGSYFLQGGPVGTSGAEAGAAGTAYTIHTETAHSTLYVNNYGRLPLYSEIRNIGRRLDLRTSTALNVKSEIYQADNGIIVTSSGAIYDDRYSSDSTYYAIGYLFDQSLSSHPTHYYRNAYASVTLTFDLKKVYFLNVVRVHVFCGLTTKFKVTGQLEGSTYPITTSYVLPPSPCTNSDPYVEIPVRQQADGLIFYLVATSSSSDASLSEIELYVEPIDVYDRYNHRELDSAKTWIEEDDGPHDFTELTVIGGSQLACMSAGNLTSPVKTRVEHLHGDTTGYIHIGYAQSMDIAHTNPDVPVSTRVYENGELRMPHRTFFWNVEMISSGKVTGIEDLFVFDSGYVRFDSNSSLGEDAEQSQFHLKSLHVQDGGTFELRSHEKDAGMDIKLGNLTVYGGGFFKSNDRFNLTADHLFAIHSGGEINLDHGGYETMETRGPVNGYVPSEGPGQGYGEVGSSSGGSGGGHGGSGGRSSSQVKVGLPYGSIYEPVDYGSTGGYGRDYGQLYFGNEAELNTVVRLGLGGRGGGAMKAVARHIFIDGKLTANGENGDVHAGGGSGGSIWLDCEELDGDGEISANGGKGQTYAGGGAGGRVAIYHHRMHDFNGTISAYGGTGYSSYSGGAGTVYLERIEDEESDSDRRTVYKILKVDNKGINHPPTQNILNGVYDDITEIGGVTWLWHSSHEYQFNETHVHGNAHLAVLSDTERETVVIDGGSLYGDRSAVIHIGMNQSLSFDWVDVYFAANVMLYRHGWMAIPSRLSMRDVWFEVRGTFSHSLELFVDSGGSLSMWSEGNSADHPVGTFKFTDMTVRANGEVVWWTSSEFPEMTVLLRDLRINAGGEVITNQLILEAENVTIDTSGQFHADGGGYAEGPGVGRPPLSNYPSTEGASGGAHGGRGGRGYYGLYSSQGYGSVHTPRTMGSGGGTSSGTAGSGGGSKRLILIGNVGAEVGGGSTSQGFGSVCTPSTMQRGLGTSSGTAGSGGGTILMTIRDTLRVEGELRVNGEAGTGYSGGGSGGSILGYLNHLDGAGSVQALGGRVFLQDNFNVTNPIRKLLVDNDLRATKSRVTKEETLSTAGVRVGDYQYELYNGIVAKTTASHYYYNYYTYYLFSHLFQQSTYGYVSVSTAPKITLQFPLTTYLEALKIYPICSGLGSGTSFQVSSRHGATVTSHSDGYLATSGCNSEYNNQKIFIRRDVDEVIIDLYLGSGRAGLKFMEIIVTEDPDLNHQLQYSIEAESLLIGEEQEEGGV</sequence>
<dbReference type="EMBL" id="MRZV01000040">
    <property type="protein sequence ID" value="PIK61100.1"/>
    <property type="molecule type" value="Genomic_DNA"/>
</dbReference>
<feature type="compositionally biased region" description="Gly residues" evidence="1">
    <location>
        <begin position="617"/>
        <end position="640"/>
    </location>
</feature>
<evidence type="ECO:0000313" key="2">
    <source>
        <dbReference type="EMBL" id="PIK61100.1"/>
    </source>
</evidence>
<name>A0A2G8LLQ4_STIJA</name>
<feature type="region of interest" description="Disordered" evidence="1">
    <location>
        <begin position="608"/>
        <end position="645"/>
    </location>
</feature>
<protein>
    <recommendedName>
        <fullName evidence="4">Tenascin-X</fullName>
    </recommendedName>
</protein>
<keyword evidence="3" id="KW-1185">Reference proteome</keyword>